<evidence type="ECO:0000256" key="1">
    <source>
        <dbReference type="SAM" id="Coils"/>
    </source>
</evidence>
<feature type="region of interest" description="Disordered" evidence="2">
    <location>
        <begin position="456"/>
        <end position="478"/>
    </location>
</feature>
<feature type="compositionally biased region" description="Low complexity" evidence="2">
    <location>
        <begin position="412"/>
        <end position="422"/>
    </location>
</feature>
<feature type="region of interest" description="Disordered" evidence="2">
    <location>
        <begin position="383"/>
        <end position="425"/>
    </location>
</feature>
<feature type="compositionally biased region" description="Polar residues" evidence="2">
    <location>
        <begin position="14"/>
        <end position="27"/>
    </location>
</feature>
<comment type="caution">
    <text evidence="3">The sequence shown here is derived from an EMBL/GenBank/DDBJ whole genome shotgun (WGS) entry which is preliminary data.</text>
</comment>
<reference evidence="3 4" key="1">
    <citation type="journal article" date="2023" name="Proc. Natl. Acad. Sci. U.S.A.">
        <title>A global phylogenomic analysis of the shiitake genus Lentinula.</title>
        <authorList>
            <person name="Sierra-Patev S."/>
            <person name="Min B."/>
            <person name="Naranjo-Ortiz M."/>
            <person name="Looney B."/>
            <person name="Konkel Z."/>
            <person name="Slot J.C."/>
            <person name="Sakamoto Y."/>
            <person name="Steenwyk J.L."/>
            <person name="Rokas A."/>
            <person name="Carro J."/>
            <person name="Camarero S."/>
            <person name="Ferreira P."/>
            <person name="Molpeceres G."/>
            <person name="Ruiz-Duenas F.J."/>
            <person name="Serrano A."/>
            <person name="Henrissat B."/>
            <person name="Drula E."/>
            <person name="Hughes K.W."/>
            <person name="Mata J.L."/>
            <person name="Ishikawa N.K."/>
            <person name="Vargas-Isla R."/>
            <person name="Ushijima S."/>
            <person name="Smith C.A."/>
            <person name="Donoghue J."/>
            <person name="Ahrendt S."/>
            <person name="Andreopoulos W."/>
            <person name="He G."/>
            <person name="LaButti K."/>
            <person name="Lipzen A."/>
            <person name="Ng V."/>
            <person name="Riley R."/>
            <person name="Sandor L."/>
            <person name="Barry K."/>
            <person name="Martinez A.T."/>
            <person name="Xiao Y."/>
            <person name="Gibbons J.G."/>
            <person name="Terashima K."/>
            <person name="Grigoriev I.V."/>
            <person name="Hibbett D."/>
        </authorList>
    </citation>
    <scope>NUCLEOTIDE SEQUENCE [LARGE SCALE GENOMIC DNA]</scope>
    <source>
        <strain evidence="3 4">TFB7810</strain>
    </source>
</reference>
<proteinExistence type="predicted"/>
<accession>A0A9W8PC87</accession>
<feature type="compositionally biased region" description="Pro residues" evidence="2">
    <location>
        <begin position="1"/>
        <end position="12"/>
    </location>
</feature>
<dbReference type="EMBL" id="JANVFU010000001">
    <property type="protein sequence ID" value="KAJ3751076.1"/>
    <property type="molecule type" value="Genomic_DNA"/>
</dbReference>
<evidence type="ECO:0000256" key="2">
    <source>
        <dbReference type="SAM" id="MobiDB-lite"/>
    </source>
</evidence>
<evidence type="ECO:0000313" key="4">
    <source>
        <dbReference type="Proteomes" id="UP001142393"/>
    </source>
</evidence>
<keyword evidence="1" id="KW-0175">Coiled coil</keyword>
<sequence length="478" mass="50176">MPPRPKPVPPPRKQSNASKDASQNKVVQSEKDSKAMPPPPVPAHPMGILEPEVNALSGCLQNAAIKTAQILQFHHDARQLNIRKHAPDPPRSLQASLGRELEKYDQLCDAIETHLVRAIAVLQRDLKKEQQRIRDEEKATAEAAAAKAEAEAQAAANAQTVSMSPQIPLPGSGESVNTTFGTPTPMTSTNHPLVASTTVAGRRPSAISISSLNRPAFPLKLDLSSQSLRMSADDAASFLPSGLRSPVTLAPKSARPMDYDIMAAFSDPRVDIDLTLPQPGTSNEMNLDLDSALGSSVDKPIDLDMDGIDLDQAMSDLFGDSSEAGNDTNTDVGGLFSPDLGTNGDSEISANKVDDNFLSAIGVGAVAGDDDNTDIFASFGVGQGEGSNSHSEAISLPTDTLTAPSPGTLLASFSQSSSNAPSTQAMSIDESFDLGTLGSLEFLSTESNTDMNLESLSWMNAPDGSSSVTDGDPTKTTS</sequence>
<evidence type="ECO:0000313" key="3">
    <source>
        <dbReference type="EMBL" id="KAJ3751076.1"/>
    </source>
</evidence>
<keyword evidence="4" id="KW-1185">Reference proteome</keyword>
<dbReference type="AlphaFoldDB" id="A0A9W8PC87"/>
<dbReference type="Proteomes" id="UP001142393">
    <property type="component" value="Unassembled WGS sequence"/>
</dbReference>
<protein>
    <submittedName>
        <fullName evidence="3">Uncharacterized protein</fullName>
    </submittedName>
</protein>
<feature type="region of interest" description="Disordered" evidence="2">
    <location>
        <begin position="1"/>
        <end position="47"/>
    </location>
</feature>
<feature type="compositionally biased region" description="Polar residues" evidence="2">
    <location>
        <begin position="386"/>
        <end position="405"/>
    </location>
</feature>
<organism evidence="3 4">
    <name type="scientific">Lentinula detonsa</name>
    <dbReference type="NCBI Taxonomy" id="2804962"/>
    <lineage>
        <taxon>Eukaryota</taxon>
        <taxon>Fungi</taxon>
        <taxon>Dikarya</taxon>
        <taxon>Basidiomycota</taxon>
        <taxon>Agaricomycotina</taxon>
        <taxon>Agaricomycetes</taxon>
        <taxon>Agaricomycetidae</taxon>
        <taxon>Agaricales</taxon>
        <taxon>Marasmiineae</taxon>
        <taxon>Omphalotaceae</taxon>
        <taxon>Lentinula</taxon>
    </lineage>
</organism>
<name>A0A9W8PC87_9AGAR</name>
<gene>
    <name evidence="3" type="ORF">DFH05DRAFT_1469812</name>
</gene>
<feature type="coiled-coil region" evidence="1">
    <location>
        <begin position="119"/>
        <end position="158"/>
    </location>
</feature>